<comment type="similarity">
    <text evidence="1">Belongs to the short-chain dehydrogenases/reductases (SDR) family.</text>
</comment>
<keyword evidence="2" id="KW-0560">Oxidoreductase</keyword>
<organism evidence="3">
    <name type="scientific">uncultured bacterium W5-15b</name>
    <dbReference type="NCBI Taxonomy" id="1130997"/>
    <lineage>
        <taxon>Bacteria</taxon>
        <taxon>environmental samples</taxon>
    </lineage>
</organism>
<dbReference type="PANTHER" id="PTHR43477:SF1">
    <property type="entry name" value="DIHYDROANTICAPSIN 7-DEHYDROGENASE"/>
    <property type="match status" value="1"/>
</dbReference>
<evidence type="ECO:0000256" key="2">
    <source>
        <dbReference type="ARBA" id="ARBA00023002"/>
    </source>
</evidence>
<dbReference type="PANTHER" id="PTHR43477">
    <property type="entry name" value="DIHYDROANTICAPSIN 7-DEHYDROGENASE"/>
    <property type="match status" value="1"/>
</dbReference>
<dbReference type="InterPro" id="IPR051122">
    <property type="entry name" value="SDR_DHRS6-like"/>
</dbReference>
<dbReference type="InterPro" id="IPR002347">
    <property type="entry name" value="SDR_fam"/>
</dbReference>
<dbReference type="EMBL" id="JQ085822">
    <property type="protein sequence ID" value="AFD03336.1"/>
    <property type="molecule type" value="Genomic_DNA"/>
</dbReference>
<reference evidence="3" key="1">
    <citation type="submission" date="2011-11" db="EMBL/GenBank/DDBJ databases">
        <title>Construction and analysis of a metagenome of deep-sea sediment.</title>
        <authorList>
            <person name="Huo Y.-Y."/>
            <person name="Cheng H."/>
            <person name="Wu M."/>
        </authorList>
    </citation>
    <scope>NUCLEOTIDE SEQUENCE</scope>
</reference>
<evidence type="ECO:0000313" key="3">
    <source>
        <dbReference type="EMBL" id="AFD03336.1"/>
    </source>
</evidence>
<evidence type="ECO:0000256" key="1">
    <source>
        <dbReference type="ARBA" id="ARBA00006484"/>
    </source>
</evidence>
<dbReference type="Pfam" id="PF13561">
    <property type="entry name" value="adh_short_C2"/>
    <property type="match status" value="1"/>
</dbReference>
<dbReference type="AlphaFoldDB" id="H9BX14"/>
<dbReference type="GO" id="GO:0016491">
    <property type="term" value="F:oxidoreductase activity"/>
    <property type="evidence" value="ECO:0007669"/>
    <property type="project" value="UniProtKB-KW"/>
</dbReference>
<dbReference type="SUPFAM" id="SSF51735">
    <property type="entry name" value="NAD(P)-binding Rossmann-fold domains"/>
    <property type="match status" value="1"/>
</dbReference>
<sequence length="263" mass="28541">MHTDLKDKWAVVLGSSSGFGEALSIGLAKAGMNIFGIHLDRRGTMDKVEEVKKAIEDTGSKVVFYNINVADGEKRKETVQAMQEITGENTVKVLIHSIAFGTLKNYIDEEENKMLNRKNIDMTLDVMAHTIIYWTQDLVNSKLMGQGGRIFAMTSSGSHRVWPTYGAVSAAKAAIEAHIRQLAVELAPRGITANSIRAGVTDTPALRKIPGSEALLEHAMKANPSGRLTTPDDVQKAVVLLSKDDARWITGNVIGVDGGEDLI</sequence>
<dbReference type="Gene3D" id="3.40.50.720">
    <property type="entry name" value="NAD(P)-binding Rossmann-like Domain"/>
    <property type="match status" value="1"/>
</dbReference>
<accession>H9BX14</accession>
<dbReference type="InterPro" id="IPR036291">
    <property type="entry name" value="NAD(P)-bd_dom_sf"/>
</dbReference>
<name>H9BX14_9BACT</name>
<proteinExistence type="inferred from homology"/>
<protein>
    <submittedName>
        <fullName evidence="3">Short-chain dehydrogenase/reductase SDR</fullName>
    </submittedName>
</protein>
<dbReference type="PRINTS" id="PR00081">
    <property type="entry name" value="GDHRDH"/>
</dbReference>